<comment type="catalytic activity">
    <reaction evidence="6">
        <text>3',5'-cyclic CMP + H2O = CMP + H(+)</text>
        <dbReference type="Rhea" id="RHEA:72675"/>
        <dbReference type="ChEBI" id="CHEBI:15377"/>
        <dbReference type="ChEBI" id="CHEBI:15378"/>
        <dbReference type="ChEBI" id="CHEBI:58003"/>
        <dbReference type="ChEBI" id="CHEBI:60377"/>
    </reaction>
    <physiologicalReaction direction="left-to-right" evidence="6">
        <dbReference type="Rhea" id="RHEA:72676"/>
    </physiologicalReaction>
</comment>
<evidence type="ECO:0000259" key="10">
    <source>
        <dbReference type="SMART" id="SM00849"/>
    </source>
</evidence>
<feature type="domain" description="Metallo-beta-lactamase" evidence="10">
    <location>
        <begin position="621"/>
        <end position="838"/>
    </location>
</feature>
<comment type="function">
    <text evidence="7">Counteracts the endogenous Pycsar antiviral defense system. Phosphodiesterase that enables metal-dependent hydrolysis of host cyclic nucleotide Pycsar defense signals such as cCMP and cUMP.</text>
</comment>
<dbReference type="PANTHER" id="PTHR30619">
    <property type="entry name" value="DNA INTERNALIZATION/COMPETENCE PROTEIN COMEC/REC2"/>
    <property type="match status" value="1"/>
</dbReference>
<evidence type="ECO:0000256" key="2">
    <source>
        <dbReference type="ARBA" id="ARBA00022475"/>
    </source>
</evidence>
<evidence type="ECO:0000313" key="12">
    <source>
        <dbReference type="Proteomes" id="UP001240171"/>
    </source>
</evidence>
<feature type="transmembrane region" description="Helical" evidence="9">
    <location>
        <begin position="579"/>
        <end position="598"/>
    </location>
</feature>
<dbReference type="NCBIfam" id="TIGR00360">
    <property type="entry name" value="ComEC_N-term"/>
    <property type="match status" value="1"/>
</dbReference>
<dbReference type="InterPro" id="IPR035681">
    <property type="entry name" value="ComA-like_MBL"/>
</dbReference>
<dbReference type="CDD" id="cd07731">
    <property type="entry name" value="ComA-like_MBL-fold"/>
    <property type="match status" value="1"/>
</dbReference>
<feature type="transmembrane region" description="Helical" evidence="9">
    <location>
        <begin position="366"/>
        <end position="384"/>
    </location>
</feature>
<comment type="caution">
    <text evidence="11">The sequence shown here is derived from an EMBL/GenBank/DDBJ whole genome shotgun (WGS) entry which is preliminary data.</text>
</comment>
<evidence type="ECO:0000256" key="4">
    <source>
        <dbReference type="ARBA" id="ARBA00022989"/>
    </source>
</evidence>
<keyword evidence="3 9" id="KW-0812">Transmembrane</keyword>
<dbReference type="Pfam" id="PF13567">
    <property type="entry name" value="DUF4131"/>
    <property type="match status" value="1"/>
</dbReference>
<dbReference type="EMBL" id="JAUQTB010000001">
    <property type="protein sequence ID" value="MDO7905496.1"/>
    <property type="molecule type" value="Genomic_DNA"/>
</dbReference>
<keyword evidence="5 9" id="KW-0472">Membrane</keyword>
<feature type="transmembrane region" description="Helical" evidence="9">
    <location>
        <begin position="390"/>
        <end position="413"/>
    </location>
</feature>
<dbReference type="InterPro" id="IPR004477">
    <property type="entry name" value="ComEC_N"/>
</dbReference>
<dbReference type="SMART" id="SM00849">
    <property type="entry name" value="Lactamase_B"/>
    <property type="match status" value="1"/>
</dbReference>
<dbReference type="SUPFAM" id="SSF56281">
    <property type="entry name" value="Metallo-hydrolase/oxidoreductase"/>
    <property type="match status" value="1"/>
</dbReference>
<evidence type="ECO:0000256" key="9">
    <source>
        <dbReference type="SAM" id="Phobius"/>
    </source>
</evidence>
<protein>
    <submittedName>
        <fullName evidence="11">ComEC/Rec2 family competence protein</fullName>
    </submittedName>
</protein>
<feature type="transmembrane region" description="Helical" evidence="9">
    <location>
        <begin position="425"/>
        <end position="450"/>
    </location>
</feature>
<evidence type="ECO:0000256" key="1">
    <source>
        <dbReference type="ARBA" id="ARBA00004651"/>
    </source>
</evidence>
<dbReference type="InterPro" id="IPR036866">
    <property type="entry name" value="RibonucZ/Hydroxyglut_hydro"/>
</dbReference>
<keyword evidence="12" id="KW-1185">Reference proteome</keyword>
<feature type="transmembrane region" description="Helical" evidence="9">
    <location>
        <begin position="261"/>
        <end position="285"/>
    </location>
</feature>
<name>A0ABT9C8B9_9BACL</name>
<dbReference type="InterPro" id="IPR025405">
    <property type="entry name" value="DUF4131"/>
</dbReference>
<feature type="transmembrane region" description="Helical" evidence="9">
    <location>
        <begin position="51"/>
        <end position="69"/>
    </location>
</feature>
<evidence type="ECO:0000256" key="6">
    <source>
        <dbReference type="ARBA" id="ARBA00034221"/>
    </source>
</evidence>
<feature type="transmembrane region" description="Helical" evidence="9">
    <location>
        <begin position="6"/>
        <end position="39"/>
    </location>
</feature>
<evidence type="ECO:0000256" key="5">
    <source>
        <dbReference type="ARBA" id="ARBA00023136"/>
    </source>
</evidence>
<accession>A0ABT9C8B9</accession>
<dbReference type="Proteomes" id="UP001240171">
    <property type="component" value="Unassembled WGS sequence"/>
</dbReference>
<keyword evidence="2" id="KW-1003">Cell membrane</keyword>
<comment type="catalytic activity">
    <reaction evidence="8">
        <text>3',5'-cyclic UMP + H2O = UMP + H(+)</text>
        <dbReference type="Rhea" id="RHEA:70575"/>
        <dbReference type="ChEBI" id="CHEBI:15377"/>
        <dbReference type="ChEBI" id="CHEBI:15378"/>
        <dbReference type="ChEBI" id="CHEBI:57865"/>
        <dbReference type="ChEBI" id="CHEBI:184387"/>
    </reaction>
    <physiologicalReaction direction="left-to-right" evidence="8">
        <dbReference type="Rhea" id="RHEA:70576"/>
    </physiologicalReaction>
</comment>
<keyword evidence="4 9" id="KW-1133">Transmembrane helix</keyword>
<dbReference type="Pfam" id="PF00753">
    <property type="entry name" value="Lactamase_B"/>
    <property type="match status" value="1"/>
</dbReference>
<dbReference type="PANTHER" id="PTHR30619:SF1">
    <property type="entry name" value="RECOMBINATION PROTEIN 2"/>
    <property type="match status" value="1"/>
</dbReference>
<dbReference type="InterPro" id="IPR052159">
    <property type="entry name" value="Competence_DNA_uptake"/>
</dbReference>
<sequence length="914" mass="100796">MRVRPLLAFTVCWVFGSSLACLLSGISLWAAWAGCSLCLPLLQRLTAQRMGLVLMCWLSLTLSALYWEWTDSRNSSELPGQLNISAEGLQGSMVHVTGALATGVEVDGDKAQFRLRLQNIQLRQGPIVQSSELVLIQIKLNAQPEQKLAQSWRRGDVVRLTGELQQPARAGNFGGFDYRKYLRTQRIHWLLKGAGASNLQMLKSPSWSRYSLLRLNDGIRASLSESMNSLFEPKVNAGYMKGLVLGITDDYDPEQYRHFTLLGLTHILAISGMHVAVYVAVLHRLFLWLRFSRERSLLLIMLLVPVYVLLSGASPSVVRAGIMSIIGLYALRKGVLRDGMNILSAAALIMLLIEPYFLLNVSFQLSFLVTAGLIVYVPLLQPLLSRLPIILRGSIAVTVAAQMVSFPLTIYYFNQFSILSLAANFILVPFITFLVLPLGAAALLVSWVWLDGARGMAWLAERLNTLTFAVVQWMNGYESFRTVWASPSLLWIFMYYVMLYMLFKLFQQWHAVRNPPTSRWSEEDTVPLIHSDNRTEISRGPGVRSSDLHPAAAGSPEWSAITGGRDRLPGAGTAVGRRFGLYQGLALVLSAIILFAMLNGAYSSSGAYGGRGIVQFLDIGQGDSILITTPAGRHLLVDGGGTIDFGKPKDTWRQRRDPYEVGAKTLVPLLQQRGVHQLDAVIATHGDADHIGGLQAVLDTLPVKKLVFNGTLTGKDKLDRLIETALDKHIPLYQAEQGMGLTVDKNTRLEFIFPGVSEQTSESSVLPIVKEQNPLSLAFRLDMEGGSYLFTGDMDIGAETQLLGDIRTSGQKNQSGDSSTALSARLMYSPVDVLKVAHHGSKSSTSADWLEFWRPKASVISAGKHNLYGHPNADALKRLGEAHSQVYRTDTMGEIQMQAIDGKVKVRTMYSGDK</sequence>
<organism evidence="11 12">
    <name type="scientific">Paenibacillus lacisoli</name>
    <dbReference type="NCBI Taxonomy" id="3064525"/>
    <lineage>
        <taxon>Bacteria</taxon>
        <taxon>Bacillati</taxon>
        <taxon>Bacillota</taxon>
        <taxon>Bacilli</taxon>
        <taxon>Bacillales</taxon>
        <taxon>Paenibacillaceae</taxon>
        <taxon>Paenibacillus</taxon>
    </lineage>
</organism>
<gene>
    <name evidence="11" type="ORF">Q5741_03615</name>
</gene>
<dbReference type="PROSITE" id="PS51257">
    <property type="entry name" value="PROKAR_LIPOPROTEIN"/>
    <property type="match status" value="1"/>
</dbReference>
<evidence type="ECO:0000256" key="7">
    <source>
        <dbReference type="ARBA" id="ARBA00034301"/>
    </source>
</evidence>
<evidence type="ECO:0000256" key="8">
    <source>
        <dbReference type="ARBA" id="ARBA00048505"/>
    </source>
</evidence>
<evidence type="ECO:0000313" key="11">
    <source>
        <dbReference type="EMBL" id="MDO7905496.1"/>
    </source>
</evidence>
<feature type="transmembrane region" description="Helical" evidence="9">
    <location>
        <begin position="297"/>
        <end position="330"/>
    </location>
</feature>
<dbReference type="Pfam" id="PF03772">
    <property type="entry name" value="Competence"/>
    <property type="match status" value="1"/>
</dbReference>
<proteinExistence type="predicted"/>
<dbReference type="Gene3D" id="3.60.15.10">
    <property type="entry name" value="Ribonuclease Z/Hydroxyacylglutathione hydrolase-like"/>
    <property type="match status" value="1"/>
</dbReference>
<feature type="transmembrane region" description="Helical" evidence="9">
    <location>
        <begin position="342"/>
        <end position="359"/>
    </location>
</feature>
<dbReference type="RefSeq" id="WP_305022659.1">
    <property type="nucleotide sequence ID" value="NZ_JAUQTB010000001.1"/>
</dbReference>
<evidence type="ECO:0000256" key="3">
    <source>
        <dbReference type="ARBA" id="ARBA00022692"/>
    </source>
</evidence>
<comment type="subcellular location">
    <subcellularLocation>
        <location evidence="1">Cell membrane</location>
        <topology evidence="1">Multi-pass membrane protein</topology>
    </subcellularLocation>
</comment>
<dbReference type="InterPro" id="IPR001279">
    <property type="entry name" value="Metallo-B-lactamas"/>
</dbReference>
<reference evidence="11 12" key="1">
    <citation type="submission" date="2023-07" db="EMBL/GenBank/DDBJ databases">
        <title>Paenibacillus sp. JX-17 nov. isolated from soil.</title>
        <authorList>
            <person name="Wan Y."/>
            <person name="Liu B."/>
        </authorList>
    </citation>
    <scope>NUCLEOTIDE SEQUENCE [LARGE SCALE GENOMIC DNA]</scope>
    <source>
        <strain evidence="11 12">JX-17</strain>
    </source>
</reference>
<feature type="transmembrane region" description="Helical" evidence="9">
    <location>
        <begin position="483"/>
        <end position="503"/>
    </location>
</feature>